<sequence>MSVSVQELHQCVTGLFADIGEESSESVFRAYINRGYYATFHELKKAMEDVGISTYQYHTGTHNNLCMILDAMSANDKSVQKLAIRFRDFLTKRHHADYELQKTITWHDVKQAQKYLDDLPRMIATHIK</sequence>
<protein>
    <recommendedName>
        <fullName evidence="3">HEPN domain-containing protein</fullName>
    </recommendedName>
</protein>
<keyword evidence="2" id="KW-1185">Reference proteome</keyword>
<dbReference type="AlphaFoldDB" id="A0A1N7G7G9"/>
<reference evidence="2" key="1">
    <citation type="submission" date="2017-01" db="EMBL/GenBank/DDBJ databases">
        <authorList>
            <person name="Varghese N."/>
            <person name="Submissions S."/>
        </authorList>
    </citation>
    <scope>NUCLEOTIDE SEQUENCE [LARGE SCALE GENOMIC DNA]</scope>
    <source>
        <strain evidence="2">DSM 21768</strain>
    </source>
</reference>
<accession>A0A1N7G7G9</accession>
<gene>
    <name evidence="1" type="ORF">SAMN02745664_12442</name>
</gene>
<dbReference type="RefSeq" id="WP_076556179.1">
    <property type="nucleotide sequence ID" value="NZ_FTNU01000024.1"/>
</dbReference>
<dbReference type="Proteomes" id="UP000187495">
    <property type="component" value="Unassembled WGS sequence"/>
</dbReference>
<proteinExistence type="predicted"/>
<name>A0A1N7G7G9_9GAMM</name>
<evidence type="ECO:0000313" key="1">
    <source>
        <dbReference type="EMBL" id="SIS08505.1"/>
    </source>
</evidence>
<dbReference type="Gene3D" id="1.20.120.330">
    <property type="entry name" value="Nucleotidyltransferases domain 2"/>
    <property type="match status" value="1"/>
</dbReference>
<dbReference type="STRING" id="34061.B0189_08715"/>
<evidence type="ECO:0000313" key="2">
    <source>
        <dbReference type="Proteomes" id="UP000187495"/>
    </source>
</evidence>
<dbReference type="EMBL" id="FTNU01000024">
    <property type="protein sequence ID" value="SIS08505.1"/>
    <property type="molecule type" value="Genomic_DNA"/>
</dbReference>
<organism evidence="1 2">
    <name type="scientific">Moraxella cuniculi DSM 21768</name>
    <dbReference type="NCBI Taxonomy" id="1122245"/>
    <lineage>
        <taxon>Bacteria</taxon>
        <taxon>Pseudomonadati</taxon>
        <taxon>Pseudomonadota</taxon>
        <taxon>Gammaproteobacteria</taxon>
        <taxon>Moraxellales</taxon>
        <taxon>Moraxellaceae</taxon>
        <taxon>Moraxella</taxon>
    </lineage>
</organism>
<evidence type="ECO:0008006" key="3">
    <source>
        <dbReference type="Google" id="ProtNLM"/>
    </source>
</evidence>